<comment type="similarity">
    <text evidence="2">Belongs to the major facilitator superfamily. Vesicular transporter family.</text>
</comment>
<evidence type="ECO:0000313" key="14">
    <source>
        <dbReference type="RefSeq" id="XP_035827312.1"/>
    </source>
</evidence>
<evidence type="ECO:0000313" key="12">
    <source>
        <dbReference type="RefSeq" id="XP_005104784.1"/>
    </source>
</evidence>
<dbReference type="Proteomes" id="UP000694888">
    <property type="component" value="Unplaced"/>
</dbReference>
<keyword evidence="3" id="KW-0813">Transport</keyword>
<feature type="transmembrane region" description="Helical" evidence="9">
    <location>
        <begin position="77"/>
        <end position="100"/>
    </location>
</feature>
<proteinExistence type="inferred from homology"/>
<feature type="transmembrane region" description="Helical" evidence="9">
    <location>
        <begin position="204"/>
        <end position="227"/>
    </location>
</feature>
<dbReference type="InterPro" id="IPR001958">
    <property type="entry name" value="Tet-R_TetA/multi-R_MdtG-like"/>
</dbReference>
<feature type="transmembrane region" description="Helical" evidence="9">
    <location>
        <begin position="233"/>
        <end position="254"/>
    </location>
</feature>
<keyword evidence="4 9" id="KW-0812">Transmembrane</keyword>
<organism evidence="11 14">
    <name type="scientific">Aplysia californica</name>
    <name type="common">California sea hare</name>
    <dbReference type="NCBI Taxonomy" id="6500"/>
    <lineage>
        <taxon>Eukaryota</taxon>
        <taxon>Metazoa</taxon>
        <taxon>Spiralia</taxon>
        <taxon>Lophotrochozoa</taxon>
        <taxon>Mollusca</taxon>
        <taxon>Gastropoda</taxon>
        <taxon>Heterobranchia</taxon>
        <taxon>Euthyneura</taxon>
        <taxon>Tectipleura</taxon>
        <taxon>Aplysiida</taxon>
        <taxon>Aplysioidea</taxon>
        <taxon>Aplysiidae</taxon>
        <taxon>Aplysia</taxon>
    </lineage>
</organism>
<evidence type="ECO:0000256" key="7">
    <source>
        <dbReference type="ARBA" id="ARBA00023136"/>
    </source>
</evidence>
<feature type="transmembrane region" description="Helical" evidence="9">
    <location>
        <begin position="449"/>
        <end position="471"/>
    </location>
</feature>
<evidence type="ECO:0000256" key="8">
    <source>
        <dbReference type="SAM" id="MobiDB-lite"/>
    </source>
</evidence>
<feature type="domain" description="Major facilitator superfamily (MFS) profile" evidence="10">
    <location>
        <begin position="78"/>
        <end position="473"/>
    </location>
</feature>
<evidence type="ECO:0000256" key="2">
    <source>
        <dbReference type="ARBA" id="ARBA00006829"/>
    </source>
</evidence>
<evidence type="ECO:0000256" key="3">
    <source>
        <dbReference type="ARBA" id="ARBA00022448"/>
    </source>
</evidence>
<evidence type="ECO:0000313" key="11">
    <source>
        <dbReference type="Proteomes" id="UP000694888"/>
    </source>
</evidence>
<evidence type="ECO:0000256" key="1">
    <source>
        <dbReference type="ARBA" id="ARBA00004141"/>
    </source>
</evidence>
<dbReference type="InterPro" id="IPR011701">
    <property type="entry name" value="MFS"/>
</dbReference>
<feature type="compositionally biased region" description="Basic and acidic residues" evidence="8">
    <location>
        <begin position="1"/>
        <end position="11"/>
    </location>
</feature>
<feature type="transmembrane region" description="Helical" evidence="9">
    <location>
        <begin position="375"/>
        <end position="394"/>
    </location>
</feature>
<evidence type="ECO:0000256" key="4">
    <source>
        <dbReference type="ARBA" id="ARBA00022692"/>
    </source>
</evidence>
<name>A0ABM1VY19_APLCA</name>
<dbReference type="PANTHER" id="PTHR23506">
    <property type="entry name" value="GH10249P"/>
    <property type="match status" value="1"/>
</dbReference>
<feature type="transmembrane region" description="Helical" evidence="9">
    <location>
        <begin position="168"/>
        <end position="192"/>
    </location>
</feature>
<dbReference type="RefSeq" id="XP_005104785.1">
    <property type="nucleotide sequence ID" value="XM_005104728.3"/>
</dbReference>
<evidence type="ECO:0000256" key="5">
    <source>
        <dbReference type="ARBA" id="ARBA00022775"/>
    </source>
</evidence>
<dbReference type="PROSITE" id="PS50850">
    <property type="entry name" value="MFS"/>
    <property type="match status" value="1"/>
</dbReference>
<keyword evidence="7 9" id="KW-0472">Membrane</keyword>
<dbReference type="PRINTS" id="PR01035">
    <property type="entry name" value="TCRTETA"/>
</dbReference>
<feature type="transmembrane region" description="Helical" evidence="9">
    <location>
        <begin position="275"/>
        <end position="298"/>
    </location>
</feature>
<keyword evidence="6 9" id="KW-1133">Transmembrane helix</keyword>
<protein>
    <submittedName>
        <fullName evidence="12 13">MFS-type transporter SLC18B1</fullName>
    </submittedName>
</protein>
<evidence type="ECO:0000256" key="9">
    <source>
        <dbReference type="SAM" id="Phobius"/>
    </source>
</evidence>
<feature type="transmembrane region" description="Helical" evidence="9">
    <location>
        <begin position="415"/>
        <end position="437"/>
    </location>
</feature>
<comment type="subcellular location">
    <subcellularLocation>
        <location evidence="1">Membrane</location>
        <topology evidence="1">Multi-pass membrane protein</topology>
    </subcellularLocation>
</comment>
<evidence type="ECO:0000256" key="6">
    <source>
        <dbReference type="ARBA" id="ARBA00022989"/>
    </source>
</evidence>
<dbReference type="InterPro" id="IPR020846">
    <property type="entry name" value="MFS_dom"/>
</dbReference>
<feature type="region of interest" description="Disordered" evidence="8">
    <location>
        <begin position="1"/>
        <end position="67"/>
    </location>
</feature>
<keyword evidence="5" id="KW-0532">Neurotransmitter transport</keyword>
<dbReference type="RefSeq" id="XP_035827312.1">
    <property type="nucleotide sequence ID" value="XM_035971419.1"/>
</dbReference>
<feature type="compositionally biased region" description="Low complexity" evidence="8">
    <location>
        <begin position="37"/>
        <end position="48"/>
    </location>
</feature>
<dbReference type="Pfam" id="PF07690">
    <property type="entry name" value="MFS_1"/>
    <property type="match status" value="1"/>
</dbReference>
<dbReference type="PANTHER" id="PTHR23506:SF26">
    <property type="entry name" value="MFS-TYPE TRANSPORTER SLC18B1"/>
    <property type="match status" value="1"/>
</dbReference>
<dbReference type="InterPro" id="IPR036259">
    <property type="entry name" value="MFS_trans_sf"/>
</dbReference>
<sequence length="543" mass="57994">MSATAHQREKSPLLGSDHQSGSYSRDDKEVNSVQGVEAGSSKASTGAAAEKDGAEGTNGTEPEEPFSIRALSNRKKYTMVMMALANLFTGCGFSLIAPFFPQEASKKGVSTTVTGIIFSVFEFVIFITSPVYGNFLTRIGPKFMFLSGTMVGGTCAILFGLLDKCPPGTPFIVMCFLCRCIEALGLSAYVTASFAIISNEFPKHIATVFGILETANGIGLMLGPAVGGGLYELGGYGVPFFVIGTLIILNGLFLSKFLPPPQNFFQKRKGSVFGLLRSPMVLIAIVTILAGACGIAFLDPTLAKHLDKFKLSTGLVGLVFVVVPGLYGITAPLWGYISDSKNIQAPLLILGNLVCGVGYLFVGPAPFLPFIPFELWSVILGLVFVGFCIGCAVVPTMKCLVIGAQEIGFEDNLDTYGIVSGLFNSLFCLGAFVGPTLGSTAVEQLGFDWAAVIVSCIHFAAMICVVIYFTLRRIRRKADNGPEAVSHYTSLPIDENDRQALLDPEVVLSHGSLSSVSSRSHNENVDRRRSNPTFMRSVSHPSV</sequence>
<feature type="compositionally biased region" description="Basic and acidic residues" evidence="8">
    <location>
        <begin position="520"/>
        <end position="529"/>
    </location>
</feature>
<evidence type="ECO:0000313" key="13">
    <source>
        <dbReference type="RefSeq" id="XP_005104785.1"/>
    </source>
</evidence>
<evidence type="ECO:0000259" key="10">
    <source>
        <dbReference type="PROSITE" id="PS50850"/>
    </source>
</evidence>
<gene>
    <name evidence="12 13 14" type="primary">LOC101851287</name>
</gene>
<feature type="region of interest" description="Disordered" evidence="8">
    <location>
        <begin position="512"/>
        <end position="543"/>
    </location>
</feature>
<dbReference type="InterPro" id="IPR050930">
    <property type="entry name" value="MFS_Vesicular_Transporter"/>
</dbReference>
<dbReference type="Gene3D" id="1.20.1250.20">
    <property type="entry name" value="MFS general substrate transporter like domains"/>
    <property type="match status" value="2"/>
</dbReference>
<keyword evidence="11" id="KW-1185">Reference proteome</keyword>
<feature type="transmembrane region" description="Helical" evidence="9">
    <location>
        <begin position="143"/>
        <end position="162"/>
    </location>
</feature>
<dbReference type="SUPFAM" id="SSF103473">
    <property type="entry name" value="MFS general substrate transporter"/>
    <property type="match status" value="1"/>
</dbReference>
<reference evidence="12 13" key="1">
    <citation type="submission" date="2025-05" db="UniProtKB">
        <authorList>
            <consortium name="RefSeq"/>
        </authorList>
    </citation>
    <scope>IDENTIFICATION</scope>
</reference>
<feature type="transmembrane region" description="Helical" evidence="9">
    <location>
        <begin position="318"/>
        <end position="337"/>
    </location>
</feature>
<feature type="transmembrane region" description="Helical" evidence="9">
    <location>
        <begin position="112"/>
        <end position="131"/>
    </location>
</feature>
<dbReference type="GeneID" id="101851287"/>
<feature type="compositionally biased region" description="Polar residues" evidence="8">
    <location>
        <begin position="531"/>
        <end position="543"/>
    </location>
</feature>
<feature type="transmembrane region" description="Helical" evidence="9">
    <location>
        <begin position="349"/>
        <end position="369"/>
    </location>
</feature>
<dbReference type="RefSeq" id="XP_005104784.1">
    <property type="nucleotide sequence ID" value="XM_005104727.2"/>
</dbReference>
<accession>A0ABM1VY19</accession>